<feature type="compositionally biased region" description="Polar residues" evidence="1">
    <location>
        <begin position="29"/>
        <end position="39"/>
    </location>
</feature>
<sequence>MPKGNRSPWTKDVVTHVEPQNLFEEEARSTSTSRPSQSEPGRDKTKPMKDNRMLVETTQGKKVLSSDARLHSEKIKLRKQQNVDVEDENPDEVVDPELVLLEKERRILLEKVRRKQEIARLQRELDGSLDE</sequence>
<accession>A0AAD8I6E3</accession>
<feature type="compositionally biased region" description="Basic and acidic residues" evidence="1">
    <location>
        <begin position="40"/>
        <end position="52"/>
    </location>
</feature>
<evidence type="ECO:0000313" key="3">
    <source>
        <dbReference type="Proteomes" id="UP001237642"/>
    </source>
</evidence>
<comment type="caution">
    <text evidence="2">The sequence shown here is derived from an EMBL/GenBank/DDBJ whole genome shotgun (WGS) entry which is preliminary data.</text>
</comment>
<reference evidence="2" key="1">
    <citation type="submission" date="2023-02" db="EMBL/GenBank/DDBJ databases">
        <title>Genome of toxic invasive species Heracleum sosnowskyi carries increased number of genes despite the absence of recent whole-genome duplications.</title>
        <authorList>
            <person name="Schelkunov M."/>
            <person name="Shtratnikova V."/>
            <person name="Makarenko M."/>
            <person name="Klepikova A."/>
            <person name="Omelchenko D."/>
            <person name="Novikova G."/>
            <person name="Obukhova E."/>
            <person name="Bogdanov V."/>
            <person name="Penin A."/>
            <person name="Logacheva M."/>
        </authorList>
    </citation>
    <scope>NUCLEOTIDE SEQUENCE</scope>
    <source>
        <strain evidence="2">Hsosn_3</strain>
        <tissue evidence="2">Leaf</tissue>
    </source>
</reference>
<organism evidence="2 3">
    <name type="scientific">Heracleum sosnowskyi</name>
    <dbReference type="NCBI Taxonomy" id="360622"/>
    <lineage>
        <taxon>Eukaryota</taxon>
        <taxon>Viridiplantae</taxon>
        <taxon>Streptophyta</taxon>
        <taxon>Embryophyta</taxon>
        <taxon>Tracheophyta</taxon>
        <taxon>Spermatophyta</taxon>
        <taxon>Magnoliopsida</taxon>
        <taxon>eudicotyledons</taxon>
        <taxon>Gunneridae</taxon>
        <taxon>Pentapetalae</taxon>
        <taxon>asterids</taxon>
        <taxon>campanulids</taxon>
        <taxon>Apiales</taxon>
        <taxon>Apiaceae</taxon>
        <taxon>Apioideae</taxon>
        <taxon>apioid superclade</taxon>
        <taxon>Tordylieae</taxon>
        <taxon>Tordyliinae</taxon>
        <taxon>Heracleum</taxon>
    </lineage>
</organism>
<proteinExistence type="predicted"/>
<gene>
    <name evidence="2" type="ORF">POM88_025099</name>
</gene>
<name>A0AAD8I6E3_9APIA</name>
<dbReference type="EMBL" id="JAUIZM010000006">
    <property type="protein sequence ID" value="KAK1378355.1"/>
    <property type="molecule type" value="Genomic_DNA"/>
</dbReference>
<evidence type="ECO:0000313" key="2">
    <source>
        <dbReference type="EMBL" id="KAK1378355.1"/>
    </source>
</evidence>
<reference evidence="2" key="2">
    <citation type="submission" date="2023-05" db="EMBL/GenBank/DDBJ databases">
        <authorList>
            <person name="Schelkunov M.I."/>
        </authorList>
    </citation>
    <scope>NUCLEOTIDE SEQUENCE</scope>
    <source>
        <strain evidence="2">Hsosn_3</strain>
        <tissue evidence="2">Leaf</tissue>
    </source>
</reference>
<dbReference type="AlphaFoldDB" id="A0AAD8I6E3"/>
<evidence type="ECO:0000256" key="1">
    <source>
        <dbReference type="SAM" id="MobiDB-lite"/>
    </source>
</evidence>
<feature type="region of interest" description="Disordered" evidence="1">
    <location>
        <begin position="1"/>
        <end position="52"/>
    </location>
</feature>
<protein>
    <submittedName>
        <fullName evidence="2">Uncharacterized protein</fullName>
    </submittedName>
</protein>
<dbReference type="Proteomes" id="UP001237642">
    <property type="component" value="Unassembled WGS sequence"/>
</dbReference>
<keyword evidence="3" id="KW-1185">Reference proteome</keyword>